<evidence type="ECO:0000313" key="4">
    <source>
        <dbReference type="Proteomes" id="UP001056384"/>
    </source>
</evidence>
<evidence type="ECO:0000313" key="3">
    <source>
        <dbReference type="EMBL" id="USW54121.1"/>
    </source>
</evidence>
<dbReference type="PANTHER" id="PTHR38795">
    <property type="entry name" value="DUF6604 DOMAIN-CONTAINING PROTEIN"/>
    <property type="match status" value="1"/>
</dbReference>
<accession>A0A9Q9EJU0</accession>
<reference evidence="3" key="1">
    <citation type="submission" date="2022-06" db="EMBL/GenBank/DDBJ databases">
        <title>Complete genome sequences of two strains of the flax pathogen Septoria linicola.</title>
        <authorList>
            <person name="Lapalu N."/>
            <person name="Simon A."/>
            <person name="Demenou B."/>
            <person name="Paumier D."/>
            <person name="Guillot M.-P."/>
            <person name="Gout L."/>
            <person name="Valade R."/>
        </authorList>
    </citation>
    <scope>NUCLEOTIDE SEQUENCE</scope>
    <source>
        <strain evidence="3">SE15195</strain>
    </source>
</reference>
<dbReference type="AlphaFoldDB" id="A0A9Q9EJU0"/>
<feature type="compositionally biased region" description="Polar residues" evidence="1">
    <location>
        <begin position="181"/>
        <end position="193"/>
    </location>
</feature>
<gene>
    <name evidence="3" type="ORF">Slin15195_G074400</name>
</gene>
<evidence type="ECO:0000259" key="2">
    <source>
        <dbReference type="Pfam" id="PF20253"/>
    </source>
</evidence>
<sequence>MASMPLVGTYKRYKAGIQKLVTWLGESANRCRSQSTAKKSPKKVANTAKKVTTAELVELAKVIVDSKSPVVEIGIDILDVCKDAINGRSSASKWYQAIAKQNLTSKEAEVLAASNNSHLHFLKILENVFETLRREHKARRPKRKKQVPKLASDTDDLTNLYQHLQLGDLESDDEGTAPPQARSTPTPTHSASDGPTYELDNEAEDKSFALYCSFKDFFDIRMYDGNMTFMAAAKVTQAAMMLNSESARAFEDAHPDLTTFDMIINHLGCHSFLHVATWTQLKEYTEDTRSRIPSHEESSDLLCMRAWRVLNKFRQIQRYVWVSDDERQCAPFFGKKPEETWPSHPLSKVLIDVAFKIRETYPWLLTESWDFDRCGRFAGLASVLDPYTRQLLAIMRFKTFDAADVASTQIYLDIFDALQGDMPRGLSEAQMTVEHAKADEQADHDRLSEELGLDN</sequence>
<dbReference type="PANTHER" id="PTHR38795:SF1">
    <property type="entry name" value="DUF6604 DOMAIN-CONTAINING PROTEIN"/>
    <property type="match status" value="1"/>
</dbReference>
<dbReference type="Proteomes" id="UP001056384">
    <property type="component" value="Chromosome 6"/>
</dbReference>
<protein>
    <recommendedName>
        <fullName evidence="2">DUF6604 domain-containing protein</fullName>
    </recommendedName>
</protein>
<dbReference type="EMBL" id="CP099423">
    <property type="protein sequence ID" value="USW54121.1"/>
    <property type="molecule type" value="Genomic_DNA"/>
</dbReference>
<proteinExistence type="predicted"/>
<feature type="domain" description="DUF6604" evidence="2">
    <location>
        <begin position="11"/>
        <end position="243"/>
    </location>
</feature>
<name>A0A9Q9EJU0_9PEZI</name>
<organism evidence="3 4">
    <name type="scientific">Septoria linicola</name>
    <dbReference type="NCBI Taxonomy" id="215465"/>
    <lineage>
        <taxon>Eukaryota</taxon>
        <taxon>Fungi</taxon>
        <taxon>Dikarya</taxon>
        <taxon>Ascomycota</taxon>
        <taxon>Pezizomycotina</taxon>
        <taxon>Dothideomycetes</taxon>
        <taxon>Dothideomycetidae</taxon>
        <taxon>Mycosphaerellales</taxon>
        <taxon>Mycosphaerellaceae</taxon>
        <taxon>Septoria</taxon>
    </lineage>
</organism>
<dbReference type="Pfam" id="PF20253">
    <property type="entry name" value="DUF6604"/>
    <property type="match status" value="1"/>
</dbReference>
<evidence type="ECO:0000256" key="1">
    <source>
        <dbReference type="SAM" id="MobiDB-lite"/>
    </source>
</evidence>
<dbReference type="InterPro" id="IPR046539">
    <property type="entry name" value="DUF6604"/>
</dbReference>
<feature type="region of interest" description="Disordered" evidence="1">
    <location>
        <begin position="169"/>
        <end position="199"/>
    </location>
</feature>
<keyword evidence="4" id="KW-1185">Reference proteome</keyword>